<feature type="domain" description="HTH La-type RNA-binding" evidence="4">
    <location>
        <begin position="355"/>
        <end position="444"/>
    </location>
</feature>
<dbReference type="KEGG" id="soe:110803587"/>
<reference evidence="6" key="2">
    <citation type="submission" date="2025-08" db="UniProtKB">
        <authorList>
            <consortium name="RefSeq"/>
        </authorList>
    </citation>
    <scope>IDENTIFICATION</scope>
    <source>
        <tissue evidence="6">Leaf</tissue>
    </source>
</reference>
<dbReference type="AlphaFoldDB" id="A0A9R0JB70"/>
<feature type="compositionally biased region" description="Polar residues" evidence="3">
    <location>
        <begin position="118"/>
        <end position="154"/>
    </location>
</feature>
<feature type="compositionally biased region" description="Basic and acidic residues" evidence="3">
    <location>
        <begin position="233"/>
        <end position="243"/>
    </location>
</feature>
<proteinExistence type="predicted"/>
<feature type="region of interest" description="Disordered" evidence="3">
    <location>
        <begin position="167"/>
        <end position="319"/>
    </location>
</feature>
<organism evidence="5 6">
    <name type="scientific">Spinacia oleracea</name>
    <name type="common">Spinach</name>
    <dbReference type="NCBI Taxonomy" id="3562"/>
    <lineage>
        <taxon>Eukaryota</taxon>
        <taxon>Viridiplantae</taxon>
        <taxon>Streptophyta</taxon>
        <taxon>Embryophyta</taxon>
        <taxon>Tracheophyta</taxon>
        <taxon>Spermatophyta</taxon>
        <taxon>Magnoliopsida</taxon>
        <taxon>eudicotyledons</taxon>
        <taxon>Gunneridae</taxon>
        <taxon>Pentapetalae</taxon>
        <taxon>Caryophyllales</taxon>
        <taxon>Chenopodiaceae</taxon>
        <taxon>Chenopodioideae</taxon>
        <taxon>Anserineae</taxon>
        <taxon>Spinacia</taxon>
    </lineage>
</organism>
<accession>A0A9R0JB70</accession>
<feature type="compositionally biased region" description="Polar residues" evidence="3">
    <location>
        <begin position="285"/>
        <end position="299"/>
    </location>
</feature>
<dbReference type="OrthoDB" id="340227at2759"/>
<dbReference type="InterPro" id="IPR036390">
    <property type="entry name" value="WH_DNA-bd_sf"/>
</dbReference>
<evidence type="ECO:0000256" key="3">
    <source>
        <dbReference type="SAM" id="MobiDB-lite"/>
    </source>
</evidence>
<feature type="region of interest" description="Disordered" evidence="3">
    <location>
        <begin position="500"/>
        <end position="520"/>
    </location>
</feature>
<feature type="region of interest" description="Disordered" evidence="3">
    <location>
        <begin position="1"/>
        <end position="154"/>
    </location>
</feature>
<dbReference type="GeneID" id="110803587"/>
<keyword evidence="5" id="KW-1185">Reference proteome</keyword>
<evidence type="ECO:0000313" key="6">
    <source>
        <dbReference type="RefSeq" id="XP_021864807.1"/>
    </source>
</evidence>
<protein>
    <submittedName>
        <fullName evidence="6">La-related protein 1C</fullName>
    </submittedName>
</protein>
<dbReference type="FunFam" id="1.10.10.10:FF:000131">
    <property type="entry name" value="la-related protein 1B isoform X2"/>
    <property type="match status" value="1"/>
</dbReference>
<dbReference type="InterPro" id="IPR036388">
    <property type="entry name" value="WH-like_DNA-bd_sf"/>
</dbReference>
<dbReference type="InterPro" id="IPR006630">
    <property type="entry name" value="La_HTH"/>
</dbReference>
<feature type="compositionally biased region" description="Polar residues" evidence="3">
    <location>
        <begin position="204"/>
        <end position="214"/>
    </location>
</feature>
<dbReference type="Gene3D" id="1.10.10.10">
    <property type="entry name" value="Winged helix-like DNA-binding domain superfamily/Winged helix DNA-binding domain"/>
    <property type="match status" value="1"/>
</dbReference>
<gene>
    <name evidence="6" type="primary">LOC110803587</name>
</gene>
<feature type="compositionally biased region" description="Polar residues" evidence="3">
    <location>
        <begin position="244"/>
        <end position="256"/>
    </location>
</feature>
<dbReference type="SUPFAM" id="SSF46785">
    <property type="entry name" value="Winged helix' DNA-binding domain"/>
    <property type="match status" value="1"/>
</dbReference>
<keyword evidence="1 2" id="KW-0694">RNA-binding</keyword>
<dbReference type="PANTHER" id="PTHR22792">
    <property type="entry name" value="LUPUS LA PROTEIN-RELATED"/>
    <property type="match status" value="1"/>
</dbReference>
<evidence type="ECO:0000259" key="4">
    <source>
        <dbReference type="PROSITE" id="PS50961"/>
    </source>
</evidence>
<dbReference type="Pfam" id="PF05383">
    <property type="entry name" value="La"/>
    <property type="match status" value="1"/>
</dbReference>
<dbReference type="Proteomes" id="UP000813463">
    <property type="component" value="Chromosome 3"/>
</dbReference>
<dbReference type="RefSeq" id="XP_021864807.1">
    <property type="nucleotide sequence ID" value="XM_022009115.2"/>
</dbReference>
<dbReference type="SMART" id="SM00715">
    <property type="entry name" value="LA"/>
    <property type="match status" value="1"/>
</dbReference>
<dbReference type="PROSITE" id="PS50961">
    <property type="entry name" value="HTH_LA"/>
    <property type="match status" value="1"/>
</dbReference>
<dbReference type="CDD" id="cd07323">
    <property type="entry name" value="LAM"/>
    <property type="match status" value="1"/>
</dbReference>
<evidence type="ECO:0000313" key="5">
    <source>
        <dbReference type="Proteomes" id="UP000813463"/>
    </source>
</evidence>
<feature type="compositionally biased region" description="Low complexity" evidence="3">
    <location>
        <begin position="15"/>
        <end position="26"/>
    </location>
</feature>
<dbReference type="GO" id="GO:0003723">
    <property type="term" value="F:RNA binding"/>
    <property type="evidence" value="ECO:0000318"/>
    <property type="project" value="GO_Central"/>
</dbReference>
<dbReference type="PANTHER" id="PTHR22792:SF132">
    <property type="entry name" value="LA-RELATED PROTEIN 1"/>
    <property type="match status" value="1"/>
</dbReference>
<dbReference type="GO" id="GO:0005737">
    <property type="term" value="C:cytoplasm"/>
    <property type="evidence" value="ECO:0007669"/>
    <property type="project" value="UniProtKB-ARBA"/>
</dbReference>
<feature type="compositionally biased region" description="Polar residues" evidence="3">
    <location>
        <begin position="27"/>
        <end position="40"/>
    </location>
</feature>
<sequence>MAATANTNPSPPLSPASAVVAAAATPHSLSSPRTGPSPWNQIVRGLESDPTGPPTPPSAAGEMICSPVPDIPAENSENGGNAGGKKPVWNKKPSNGPVEKGKPGPVVMGPAEAWPALSESTKASTKLSASDSSKNLPDVGSVSSPQVSGTEPSSLSIIAPIQSLPQPSLVSPKLATSNLSHSPMPNHGRPVRQKSIKRDGGGNQQANGAFTHQLSPAAEDLPNHSHSSTKSTSDNHHGHREQGSRNTSGDHPQTRNSYRRGSGSHQNYGGRRGDQDRGNNDWNHQRSFNGRDSTMQQRVSPRGYARPVAPPVSAPFVHPASMRPFMGPMGLADMYYIPGHIPFVAPVPGPLFMPPVVDAQLHTKIVNQIDYYFSNENLIKDTYLRQNMDEHGWVPVALIANFKKVKELTENIQQILDAVRSSTVVEVQGDKIRKRDDWVKWIMPPSVQFSPASDSLPPMSPTIATLPAHFQNVKVNEKTIDQNHPKGQIDVNAATILSSSSGVSHNPLQTVMDGESSNGR</sequence>
<reference evidence="5" key="1">
    <citation type="journal article" date="2021" name="Nat. Commun.">
        <title>Genomic analyses provide insights into spinach domestication and the genetic basis of agronomic traits.</title>
        <authorList>
            <person name="Cai X."/>
            <person name="Sun X."/>
            <person name="Xu C."/>
            <person name="Sun H."/>
            <person name="Wang X."/>
            <person name="Ge C."/>
            <person name="Zhang Z."/>
            <person name="Wang Q."/>
            <person name="Fei Z."/>
            <person name="Jiao C."/>
            <person name="Wang Q."/>
        </authorList>
    </citation>
    <scope>NUCLEOTIDE SEQUENCE [LARGE SCALE GENOMIC DNA]</scope>
    <source>
        <strain evidence="5">cv. Varoflay</strain>
    </source>
</reference>
<evidence type="ECO:0000256" key="2">
    <source>
        <dbReference type="PROSITE-ProRule" id="PRU00332"/>
    </source>
</evidence>
<feature type="compositionally biased region" description="Polar residues" evidence="3">
    <location>
        <begin position="167"/>
        <end position="183"/>
    </location>
</feature>
<dbReference type="InterPro" id="IPR045180">
    <property type="entry name" value="La_dom_prot"/>
</dbReference>
<evidence type="ECO:0000256" key="1">
    <source>
        <dbReference type="ARBA" id="ARBA00022884"/>
    </source>
</evidence>
<name>A0A9R0JB70_SPIOL</name>